<dbReference type="InterPro" id="IPR001631">
    <property type="entry name" value="TopoI"/>
</dbReference>
<evidence type="ECO:0000256" key="6">
    <source>
        <dbReference type="ARBA" id="ARBA00023235"/>
    </source>
</evidence>
<feature type="domain" description="DNA topoisomerase I catalytic core eukaryotic-type" evidence="7">
    <location>
        <begin position="83"/>
        <end position="288"/>
    </location>
</feature>
<dbReference type="PRINTS" id="PR00416">
    <property type="entry name" value="EUTPISMRASEI"/>
</dbReference>
<proteinExistence type="inferred from homology"/>
<dbReference type="EC" id="5.6.2.1" evidence="3"/>
<dbReference type="InterPro" id="IPR014711">
    <property type="entry name" value="TopoI_cat_a-hlx-sub_euk"/>
</dbReference>
<dbReference type="AlphaFoldDB" id="A0A495JRN9"/>
<dbReference type="Pfam" id="PF21338">
    <property type="entry name" value="Top1B_N_bact"/>
    <property type="match status" value="1"/>
</dbReference>
<dbReference type="GO" id="GO:0003917">
    <property type="term" value="F:DNA topoisomerase type I (single strand cut, ATP-independent) activity"/>
    <property type="evidence" value="ECO:0007669"/>
    <property type="project" value="UniProtKB-EC"/>
</dbReference>
<sequence length="327" mass="36705">MRLRRSDPAKPGYGRRRRGRGVSFVDLRGRPIRDPEELDRLRGLVIPPAWRDVWISPHPAGHIQATGIDAAGRKQYLYHPLWRTRRDEAKFDHVLEVAARLPVLRARVNADLAGRGLGRERVLAIVASLLDSGTFRVGSDQYAAGDDPTFGVATLRPEHTRAQRGCVVFEFPAKGGIAQVQRIEDPGLCAVLRDLRRRRRGANRLFGYWDGHGWRDVRSDEINEYLRAASGGEMTAKDFRTWHATLRTSCALARLGPERSETRRKRAVAGVMREVADLLGNTPAVARASYVDPRLIDRYHDGQTIDVDPDAPPEVLERAVVEFLSST</sequence>
<name>A0A495JRN9_9ACTN</name>
<dbReference type="Proteomes" id="UP000277671">
    <property type="component" value="Unassembled WGS sequence"/>
</dbReference>
<dbReference type="SUPFAM" id="SSF55869">
    <property type="entry name" value="DNA topoisomerase I domain"/>
    <property type="match status" value="1"/>
</dbReference>
<evidence type="ECO:0000256" key="1">
    <source>
        <dbReference type="ARBA" id="ARBA00000213"/>
    </source>
</evidence>
<evidence type="ECO:0000256" key="4">
    <source>
        <dbReference type="ARBA" id="ARBA00023029"/>
    </source>
</evidence>
<dbReference type="InterPro" id="IPR049331">
    <property type="entry name" value="Top1B_N_bact"/>
</dbReference>
<evidence type="ECO:0000256" key="3">
    <source>
        <dbReference type="ARBA" id="ARBA00012891"/>
    </source>
</evidence>
<dbReference type="Gene3D" id="3.90.15.10">
    <property type="entry name" value="Topoisomerase I, Chain A, domain 3"/>
    <property type="match status" value="1"/>
</dbReference>
<evidence type="ECO:0000313" key="10">
    <source>
        <dbReference type="Proteomes" id="UP000277671"/>
    </source>
</evidence>
<evidence type="ECO:0000256" key="2">
    <source>
        <dbReference type="ARBA" id="ARBA00006645"/>
    </source>
</evidence>
<dbReference type="InterPro" id="IPR035447">
    <property type="entry name" value="DNA_topo_I_N_sf"/>
</dbReference>
<keyword evidence="4" id="KW-0799">Topoisomerase</keyword>
<comment type="caution">
    <text evidence="9">The sequence shown here is derived from an EMBL/GenBank/DDBJ whole genome shotgun (WGS) entry which is preliminary data.</text>
</comment>
<keyword evidence="10" id="KW-1185">Reference proteome</keyword>
<feature type="domain" description="DNA topoisomerase IB N-terminal" evidence="8">
    <location>
        <begin position="23"/>
        <end position="69"/>
    </location>
</feature>
<protein>
    <recommendedName>
        <fullName evidence="3">DNA topoisomerase</fullName>
        <ecNumber evidence="3">5.6.2.1</ecNumber>
    </recommendedName>
</protein>
<dbReference type="EMBL" id="RBKT01000001">
    <property type="protein sequence ID" value="RKR91511.1"/>
    <property type="molecule type" value="Genomic_DNA"/>
</dbReference>
<evidence type="ECO:0000259" key="8">
    <source>
        <dbReference type="Pfam" id="PF21338"/>
    </source>
</evidence>
<dbReference type="Gene3D" id="1.10.132.120">
    <property type="match status" value="1"/>
</dbReference>
<dbReference type="Pfam" id="PF01028">
    <property type="entry name" value="Topoisom_I"/>
    <property type="match status" value="1"/>
</dbReference>
<comment type="similarity">
    <text evidence="2">Belongs to the type IB topoisomerase family.</text>
</comment>
<gene>
    <name evidence="9" type="ORF">BDK92_5909</name>
</gene>
<dbReference type="PROSITE" id="PS52038">
    <property type="entry name" value="TOPO_IB_2"/>
    <property type="match status" value="1"/>
</dbReference>
<keyword evidence="6 9" id="KW-0413">Isomerase</keyword>
<organism evidence="9 10">
    <name type="scientific">Micromonospora pisi</name>
    <dbReference type="NCBI Taxonomy" id="589240"/>
    <lineage>
        <taxon>Bacteria</taxon>
        <taxon>Bacillati</taxon>
        <taxon>Actinomycetota</taxon>
        <taxon>Actinomycetes</taxon>
        <taxon>Micromonosporales</taxon>
        <taxon>Micromonosporaceae</taxon>
        <taxon>Micromonospora</taxon>
    </lineage>
</organism>
<comment type="catalytic activity">
    <reaction evidence="1">
        <text>ATP-independent breakage of single-stranded DNA, followed by passage and rejoining.</text>
        <dbReference type="EC" id="5.6.2.1"/>
    </reaction>
</comment>
<evidence type="ECO:0000256" key="5">
    <source>
        <dbReference type="ARBA" id="ARBA00023125"/>
    </source>
</evidence>
<dbReference type="OrthoDB" id="9778962at2"/>
<dbReference type="Gene3D" id="3.30.66.10">
    <property type="entry name" value="DNA topoisomerase I domain"/>
    <property type="match status" value="1"/>
</dbReference>
<dbReference type="GO" id="GO:0006265">
    <property type="term" value="P:DNA topological change"/>
    <property type="evidence" value="ECO:0007669"/>
    <property type="project" value="InterPro"/>
</dbReference>
<dbReference type="InterPro" id="IPR013500">
    <property type="entry name" value="TopoI_cat_euk"/>
</dbReference>
<dbReference type="SUPFAM" id="SSF56349">
    <property type="entry name" value="DNA breaking-rejoining enzymes"/>
    <property type="match status" value="1"/>
</dbReference>
<evidence type="ECO:0000259" key="7">
    <source>
        <dbReference type="Pfam" id="PF01028"/>
    </source>
</evidence>
<dbReference type="RefSeq" id="WP_121159611.1">
    <property type="nucleotide sequence ID" value="NZ_RBKT01000001.1"/>
</dbReference>
<reference evidence="9 10" key="1">
    <citation type="submission" date="2018-10" db="EMBL/GenBank/DDBJ databases">
        <title>Sequencing the genomes of 1000 actinobacteria strains.</title>
        <authorList>
            <person name="Klenk H.-P."/>
        </authorList>
    </citation>
    <scope>NUCLEOTIDE SEQUENCE [LARGE SCALE GENOMIC DNA]</scope>
    <source>
        <strain evidence="9 10">DSM 45175</strain>
    </source>
</reference>
<dbReference type="GO" id="GO:0003677">
    <property type="term" value="F:DNA binding"/>
    <property type="evidence" value="ECO:0007669"/>
    <property type="project" value="UniProtKB-KW"/>
</dbReference>
<accession>A0A495JRN9</accession>
<evidence type="ECO:0000313" key="9">
    <source>
        <dbReference type="EMBL" id="RKR91511.1"/>
    </source>
</evidence>
<dbReference type="InterPro" id="IPR011010">
    <property type="entry name" value="DNA_brk_join_enz"/>
</dbReference>
<keyword evidence="5" id="KW-0238">DNA-binding</keyword>